<feature type="compositionally biased region" description="Low complexity" evidence="1">
    <location>
        <begin position="20"/>
        <end position="35"/>
    </location>
</feature>
<feature type="compositionally biased region" description="Basic and acidic residues" evidence="1">
    <location>
        <begin position="150"/>
        <end position="159"/>
    </location>
</feature>
<protein>
    <submittedName>
        <fullName evidence="2">HCNGP-like protein-domain-containing protein</fullName>
    </submittedName>
</protein>
<dbReference type="Pfam" id="PF07818">
    <property type="entry name" value="HCNGP"/>
    <property type="match status" value="1"/>
</dbReference>
<keyword evidence="3" id="KW-1185">Reference proteome</keyword>
<evidence type="ECO:0000313" key="3">
    <source>
        <dbReference type="Proteomes" id="UP001201163"/>
    </source>
</evidence>
<comment type="caution">
    <text evidence="2">The sequence shown here is derived from an EMBL/GenBank/DDBJ whole genome shotgun (WGS) entry which is preliminary data.</text>
</comment>
<dbReference type="EMBL" id="JAKELL010000008">
    <property type="protein sequence ID" value="KAH8996704.1"/>
    <property type="molecule type" value="Genomic_DNA"/>
</dbReference>
<accession>A0AAD4LN69</accession>
<dbReference type="AlphaFoldDB" id="A0AAD4LN69"/>
<reference evidence="2" key="1">
    <citation type="submission" date="2022-01" db="EMBL/GenBank/DDBJ databases">
        <title>Comparative genomics reveals a dynamic genome evolution in the ectomycorrhizal milk-cap (Lactarius) mushrooms.</title>
        <authorList>
            <consortium name="DOE Joint Genome Institute"/>
            <person name="Lebreton A."/>
            <person name="Tang N."/>
            <person name="Kuo A."/>
            <person name="LaButti K."/>
            <person name="Drula E."/>
            <person name="Barry K."/>
            <person name="Clum A."/>
            <person name="Lipzen A."/>
            <person name="Mousain D."/>
            <person name="Ng V."/>
            <person name="Wang R."/>
            <person name="Wang X."/>
            <person name="Dai Y."/>
            <person name="Henrissat B."/>
            <person name="Grigoriev I.V."/>
            <person name="Guerin-Laguette A."/>
            <person name="Yu F."/>
            <person name="Martin F.M."/>
        </authorList>
    </citation>
    <scope>NUCLEOTIDE SEQUENCE</scope>
    <source>
        <strain evidence="2">QP</strain>
    </source>
</reference>
<feature type="region of interest" description="Disordered" evidence="1">
    <location>
        <begin position="1"/>
        <end position="76"/>
    </location>
</feature>
<feature type="compositionally biased region" description="Basic residues" evidence="1">
    <location>
        <begin position="1"/>
        <end position="11"/>
    </location>
</feature>
<dbReference type="GO" id="GO:0006355">
    <property type="term" value="P:regulation of DNA-templated transcription"/>
    <property type="evidence" value="ECO:0007669"/>
    <property type="project" value="InterPro"/>
</dbReference>
<organism evidence="2 3">
    <name type="scientific">Lactarius akahatsu</name>
    <dbReference type="NCBI Taxonomy" id="416441"/>
    <lineage>
        <taxon>Eukaryota</taxon>
        <taxon>Fungi</taxon>
        <taxon>Dikarya</taxon>
        <taxon>Basidiomycota</taxon>
        <taxon>Agaricomycotina</taxon>
        <taxon>Agaricomycetes</taxon>
        <taxon>Russulales</taxon>
        <taxon>Russulaceae</taxon>
        <taxon>Lactarius</taxon>
    </lineage>
</organism>
<dbReference type="InterPro" id="IPR012479">
    <property type="entry name" value="SAP30BP"/>
</dbReference>
<name>A0AAD4LN69_9AGAM</name>
<evidence type="ECO:0000256" key="1">
    <source>
        <dbReference type="SAM" id="MobiDB-lite"/>
    </source>
</evidence>
<dbReference type="PANTHER" id="PTHR13464">
    <property type="entry name" value="TRANSCRIPTIONAL REGULATOR PROTEIN HCNGP"/>
    <property type="match status" value="1"/>
</dbReference>
<dbReference type="GO" id="GO:0005634">
    <property type="term" value="C:nucleus"/>
    <property type="evidence" value="ECO:0007669"/>
    <property type="project" value="TreeGrafter"/>
</dbReference>
<dbReference type="Proteomes" id="UP001201163">
    <property type="component" value="Unassembled WGS sequence"/>
</dbReference>
<dbReference type="PANTHER" id="PTHR13464:SF0">
    <property type="entry name" value="SAP30-BINDING PROTEIN"/>
    <property type="match status" value="1"/>
</dbReference>
<proteinExistence type="predicted"/>
<sequence>MEHLQKPHPRSRSVEDAELASSTATQAEASTSSTSSDDKSGDLSELSQIRDLLRPPPIPGVPDWGIPPASTEPCEPAIEAKLAQFHALKRDPEQPKHFNDSLMSNRSFRNPHLYAKLVEFADVNERTTNFPREIWDPHNVQEEWFADKIAAHQKARSEQQESAQSSSSNKRARIDFASATASAPQRVPGLRSDVNNPYIQHYTRAAPSAPPRKSRLGASSIEQLKSGSERRQWG</sequence>
<feature type="region of interest" description="Disordered" evidence="1">
    <location>
        <begin position="150"/>
        <end position="234"/>
    </location>
</feature>
<gene>
    <name evidence="2" type="ORF">EDB92DRAFT_1519100</name>
</gene>
<feature type="compositionally biased region" description="Low complexity" evidence="1">
    <location>
        <begin position="160"/>
        <end position="169"/>
    </location>
</feature>
<evidence type="ECO:0000313" key="2">
    <source>
        <dbReference type="EMBL" id="KAH8996704.1"/>
    </source>
</evidence>